<keyword evidence="1" id="KW-0472">Membrane</keyword>
<accession>A0A1M7IJ81</accession>
<dbReference type="Pfam" id="PF07907">
    <property type="entry name" value="YibE_F"/>
    <property type="match status" value="1"/>
</dbReference>
<feature type="transmembrane region" description="Helical" evidence="1">
    <location>
        <begin position="75"/>
        <end position="96"/>
    </location>
</feature>
<feature type="transmembrane region" description="Helical" evidence="1">
    <location>
        <begin position="186"/>
        <end position="204"/>
    </location>
</feature>
<keyword evidence="1" id="KW-1133">Transmembrane helix</keyword>
<feature type="transmembrane region" description="Helical" evidence="1">
    <location>
        <begin position="50"/>
        <end position="69"/>
    </location>
</feature>
<feature type="transmembrane region" description="Helical" evidence="1">
    <location>
        <begin position="216"/>
        <end position="235"/>
    </location>
</feature>
<reference evidence="2 3" key="1">
    <citation type="submission" date="2016-11" db="EMBL/GenBank/DDBJ databases">
        <authorList>
            <person name="Jaros S."/>
            <person name="Januszkiewicz K."/>
            <person name="Wedrychowicz H."/>
        </authorList>
    </citation>
    <scope>NUCLEOTIDE SEQUENCE [LARGE SCALE GENOMIC DNA]</scope>
    <source>
        <strain evidence="2 3">DSM 15930</strain>
    </source>
</reference>
<dbReference type="PANTHER" id="PTHR41771:SF1">
    <property type="entry name" value="MEMBRANE PROTEIN"/>
    <property type="match status" value="1"/>
</dbReference>
<protein>
    <submittedName>
        <fullName evidence="2">YibE/F-like protein</fullName>
    </submittedName>
</protein>
<dbReference type="EMBL" id="FRCP01000009">
    <property type="protein sequence ID" value="SHM40770.1"/>
    <property type="molecule type" value="Genomic_DNA"/>
</dbReference>
<evidence type="ECO:0000256" key="1">
    <source>
        <dbReference type="SAM" id="Phobius"/>
    </source>
</evidence>
<keyword evidence="3" id="KW-1185">Reference proteome</keyword>
<proteinExistence type="predicted"/>
<keyword evidence="1" id="KW-0812">Transmembrane</keyword>
<dbReference type="OrthoDB" id="5753718at2"/>
<name>A0A1M7IJ81_9FIRM</name>
<dbReference type="Proteomes" id="UP000184038">
    <property type="component" value="Unassembled WGS sequence"/>
</dbReference>
<organism evidence="2 3">
    <name type="scientific">Anaerosporobacter mobilis DSM 15930</name>
    <dbReference type="NCBI Taxonomy" id="1120996"/>
    <lineage>
        <taxon>Bacteria</taxon>
        <taxon>Bacillati</taxon>
        <taxon>Bacillota</taxon>
        <taxon>Clostridia</taxon>
        <taxon>Lachnospirales</taxon>
        <taxon>Lachnospiraceae</taxon>
        <taxon>Anaerosporobacter</taxon>
    </lineage>
</organism>
<feature type="transmembrane region" description="Helical" evidence="1">
    <location>
        <begin position="27"/>
        <end position="43"/>
    </location>
</feature>
<feature type="transmembrane region" description="Helical" evidence="1">
    <location>
        <begin position="128"/>
        <end position="153"/>
    </location>
</feature>
<evidence type="ECO:0000313" key="2">
    <source>
        <dbReference type="EMBL" id="SHM40770.1"/>
    </source>
</evidence>
<dbReference type="InterPro" id="IPR012507">
    <property type="entry name" value="YibE_F"/>
</dbReference>
<dbReference type="InterPro" id="IPR014564">
    <property type="entry name" value="UCP031503_TM"/>
</dbReference>
<sequence>MLLALGIILVVLMVVVGGDRGVGSVLALIANMVIMFFAIKLISMGVNPYVIVLLASLLFLSVTLIYQNGTNMKSLAAVIAVIIVMVILTCFIAVVVNKTRIAGYSEVDRYEEITMYVSTNISVKMDQVMVCVVLLGLLGAIMDTSIAITTAVYEIHRNNPHFGSKQLLRSGRNVGKDIMGTTVNTLLLATVGETIMLNVLYLKFHYTFAKLLNSKSFFQEFCLIIFSNIGCLLIIPISNRVISYLLVSDLKVAVWLRHYLAKKEEEEG</sequence>
<gene>
    <name evidence="2" type="ORF">SAMN02746066_01898</name>
</gene>
<dbReference type="RefSeq" id="WP_073286576.1">
    <property type="nucleotide sequence ID" value="NZ_FRCP01000009.1"/>
</dbReference>
<evidence type="ECO:0000313" key="3">
    <source>
        <dbReference type="Proteomes" id="UP000184038"/>
    </source>
</evidence>
<dbReference type="STRING" id="1120996.SAMN02746066_01898"/>
<dbReference type="PANTHER" id="PTHR41771">
    <property type="entry name" value="MEMBRANE PROTEIN-RELATED"/>
    <property type="match status" value="1"/>
</dbReference>
<dbReference type="PIRSF" id="PIRSF031503">
    <property type="entry name" value="UCP031503_mp"/>
    <property type="match status" value="1"/>
</dbReference>
<dbReference type="AlphaFoldDB" id="A0A1M7IJ81"/>